<dbReference type="InterPro" id="IPR009100">
    <property type="entry name" value="AcylCoA_DH/oxidase_NM_dom_sf"/>
</dbReference>
<evidence type="ECO:0000259" key="5">
    <source>
        <dbReference type="Pfam" id="PF00441"/>
    </source>
</evidence>
<evidence type="ECO:0000256" key="4">
    <source>
        <dbReference type="ARBA" id="ARBA00023002"/>
    </source>
</evidence>
<dbReference type="InterPro" id="IPR046373">
    <property type="entry name" value="Acyl-CoA_Oxase/DH_mid-dom_sf"/>
</dbReference>
<keyword evidence="2" id="KW-0285">Flavoprotein</keyword>
<keyword evidence="4" id="KW-0560">Oxidoreductase</keyword>
<proteinExistence type="inferred from homology"/>
<dbReference type="SUPFAM" id="SSF56645">
    <property type="entry name" value="Acyl-CoA dehydrogenase NM domain-like"/>
    <property type="match status" value="1"/>
</dbReference>
<dbReference type="PANTHER" id="PTHR43884:SF20">
    <property type="entry name" value="ACYL-COA DEHYDROGENASE FADE28"/>
    <property type="match status" value="1"/>
</dbReference>
<dbReference type="SUPFAM" id="SSF47203">
    <property type="entry name" value="Acyl-CoA dehydrogenase C-terminal domain-like"/>
    <property type="match status" value="1"/>
</dbReference>
<evidence type="ECO:0000256" key="3">
    <source>
        <dbReference type="ARBA" id="ARBA00022827"/>
    </source>
</evidence>
<dbReference type="RefSeq" id="WP_381218565.1">
    <property type="nucleotide sequence ID" value="NZ_JBHSPC010000107.1"/>
</dbReference>
<organism evidence="6 7">
    <name type="scientific">Streptomyces incanus</name>
    <dbReference type="NCBI Taxonomy" id="887453"/>
    <lineage>
        <taxon>Bacteria</taxon>
        <taxon>Bacillati</taxon>
        <taxon>Actinomycetota</taxon>
        <taxon>Actinomycetes</taxon>
        <taxon>Kitasatosporales</taxon>
        <taxon>Streptomycetaceae</taxon>
        <taxon>Streptomyces</taxon>
    </lineage>
</organism>
<dbReference type="EMBL" id="JBHSPC010000107">
    <property type="protein sequence ID" value="MFC5674289.1"/>
    <property type="molecule type" value="Genomic_DNA"/>
</dbReference>
<evidence type="ECO:0000256" key="2">
    <source>
        <dbReference type="ARBA" id="ARBA00022630"/>
    </source>
</evidence>
<dbReference type="Gene3D" id="2.40.110.10">
    <property type="entry name" value="Butyryl-CoA Dehydrogenase, subunit A, domain 2"/>
    <property type="match status" value="1"/>
</dbReference>
<comment type="similarity">
    <text evidence="1">Belongs to the acyl-CoA dehydrogenase family.</text>
</comment>
<sequence length="364" mass="37829">MDLTWGEDYAALAEVSKSVFARYSPLEDRANQVAIADQIAQFAELGWFQLGDPTGSDPDSPSLGTIAGIFVESGRALAATPLLELTMARDALLAIGTGKALGVAESIGDGGSVVVPVFPSPQWGSAVSYENGALNGTALAVSYADHADSFLVHAETGDHGDHGDGVVALIDASAPTGIEPLPNIGGHPMFALTFDGVPVADDAVLARGEEADRAVELAEQRGAVLSAAQVHGAGLRLLDMTVLYAQQRHQFGGAIGRFQAVQYLCTDIAIAAHLTSAHARSAARAIDAGTDPQPHLGLMRKHAAKAALQIVHAAHEVHAGIGFMVESNVHLFTDAAKRWQYDFGSAAVNDAEIVSALDRICTGA</sequence>
<dbReference type="InterPro" id="IPR009075">
    <property type="entry name" value="AcylCo_DH/oxidase_C"/>
</dbReference>
<dbReference type="Proteomes" id="UP001596183">
    <property type="component" value="Unassembled WGS sequence"/>
</dbReference>
<dbReference type="InterPro" id="IPR036250">
    <property type="entry name" value="AcylCo_DH-like_C"/>
</dbReference>
<name>A0ABW0XX72_9ACTN</name>
<dbReference type="PANTHER" id="PTHR43884">
    <property type="entry name" value="ACYL-COA DEHYDROGENASE"/>
    <property type="match status" value="1"/>
</dbReference>
<evidence type="ECO:0000256" key="1">
    <source>
        <dbReference type="ARBA" id="ARBA00009347"/>
    </source>
</evidence>
<dbReference type="Pfam" id="PF00441">
    <property type="entry name" value="Acyl-CoA_dh_1"/>
    <property type="match status" value="1"/>
</dbReference>
<dbReference type="Gene3D" id="1.20.140.10">
    <property type="entry name" value="Butyryl-CoA Dehydrogenase, subunit A, domain 3"/>
    <property type="match status" value="1"/>
</dbReference>
<protein>
    <submittedName>
        <fullName evidence="6">Acyl-CoA dehydrogenase family protein</fullName>
    </submittedName>
</protein>
<keyword evidence="3" id="KW-0274">FAD</keyword>
<gene>
    <name evidence="6" type="ORF">ACFP2V_30715</name>
</gene>
<evidence type="ECO:0000313" key="6">
    <source>
        <dbReference type="EMBL" id="MFC5674289.1"/>
    </source>
</evidence>
<accession>A0ABW0XX72</accession>
<feature type="domain" description="Acyl-CoA dehydrogenase/oxidase C-terminal" evidence="5">
    <location>
        <begin position="223"/>
        <end position="345"/>
    </location>
</feature>
<keyword evidence="7" id="KW-1185">Reference proteome</keyword>
<comment type="caution">
    <text evidence="6">The sequence shown here is derived from an EMBL/GenBank/DDBJ whole genome shotgun (WGS) entry which is preliminary data.</text>
</comment>
<evidence type="ECO:0000313" key="7">
    <source>
        <dbReference type="Proteomes" id="UP001596183"/>
    </source>
</evidence>
<reference evidence="7" key="1">
    <citation type="journal article" date="2019" name="Int. J. Syst. Evol. Microbiol.">
        <title>The Global Catalogue of Microorganisms (GCM) 10K type strain sequencing project: providing services to taxonomists for standard genome sequencing and annotation.</title>
        <authorList>
            <consortium name="The Broad Institute Genomics Platform"/>
            <consortium name="The Broad Institute Genome Sequencing Center for Infectious Disease"/>
            <person name="Wu L."/>
            <person name="Ma J."/>
        </authorList>
    </citation>
    <scope>NUCLEOTIDE SEQUENCE [LARGE SCALE GENOMIC DNA]</scope>
    <source>
        <strain evidence="7">JCM 13852</strain>
    </source>
</reference>